<feature type="region of interest" description="Disordered" evidence="1">
    <location>
        <begin position="269"/>
        <end position="290"/>
    </location>
</feature>
<evidence type="ECO:0000256" key="1">
    <source>
        <dbReference type="SAM" id="MobiDB-lite"/>
    </source>
</evidence>
<dbReference type="InterPro" id="IPR009071">
    <property type="entry name" value="HMG_box_dom"/>
</dbReference>
<dbReference type="AlphaFoldDB" id="A0A817T1Y7"/>
<evidence type="ECO:0000313" key="5">
    <source>
        <dbReference type="Proteomes" id="UP000663869"/>
    </source>
</evidence>
<feature type="domain" description="SprT-like" evidence="2">
    <location>
        <begin position="338"/>
        <end position="492"/>
    </location>
</feature>
<sequence>MADDHRDFSFATVSSINPIDIPFKITDVESSLDSYSNLFDRAQHNFTASSELSYSNLDNDESDKNPVSTVNHNRTFTKEISKTMINAFTGKPISPNPWRKLCTKNVRHQIEIFQRIQKAYHQNKTKVLRKKKQLNDERVARQSRRDMTNNRRSIDSTEDDNDQAFEQFLQEHRNPNVVEPQQNTPIKRRRKKRNSLQNFIHDSSSSSSNESIKEYSPDSNSKTHLLMQTAPSWQRLIDVYTSEESDESNHLLSANANLTIRLKSEIYTSDQSSESSSHTSSSSASIETNSQLPIKTDDQDILFNFLQSLSECIPFEDKHPDAKPYFIRSAFKRKDKRQELTDKLLSMFNRDVFSSQLSGNTSAIWSGRLTATAGHCTTRRTAQTAIITLSVKVCDSPERCRDTLLHEMCHAAVTLIDGVMEHGHGPLWRQWTRMVERCYPYLPLISVKHTYDIVYKFIYCCVKCKHEVYRHSKSLNLDVDVCGKCMGRFQLTTNHKQIETNSELQTPKRTINKYNLYVQENFQKIKQANPHLSTPQLMKQFSVEYKKNNQQKIIDLPDLDQLKI</sequence>
<dbReference type="Proteomes" id="UP000663862">
    <property type="component" value="Unassembled WGS sequence"/>
</dbReference>
<dbReference type="InterPro" id="IPR036910">
    <property type="entry name" value="HMG_box_dom_sf"/>
</dbReference>
<evidence type="ECO:0000313" key="3">
    <source>
        <dbReference type="EMBL" id="CAF3310046.1"/>
    </source>
</evidence>
<comment type="caution">
    <text evidence="3">The sequence shown here is derived from an EMBL/GenBank/DDBJ whole genome shotgun (WGS) entry which is preliminary data.</text>
</comment>
<dbReference type="GO" id="GO:0005634">
    <property type="term" value="C:nucleus"/>
    <property type="evidence" value="ECO:0007669"/>
    <property type="project" value="TreeGrafter"/>
</dbReference>
<dbReference type="GO" id="GO:0006974">
    <property type="term" value="P:DNA damage response"/>
    <property type="evidence" value="ECO:0007669"/>
    <property type="project" value="UniProtKB-ARBA"/>
</dbReference>
<dbReference type="SUPFAM" id="SSF47095">
    <property type="entry name" value="HMG-box"/>
    <property type="match status" value="1"/>
</dbReference>
<dbReference type="Pfam" id="PF00505">
    <property type="entry name" value="HMG_box"/>
    <property type="match status" value="1"/>
</dbReference>
<dbReference type="PANTHER" id="PTHR23099:SF0">
    <property type="entry name" value="GERM CELL NUCLEAR ACIDIC PROTEIN"/>
    <property type="match status" value="1"/>
</dbReference>
<proteinExistence type="predicted"/>
<organism evidence="3 5">
    <name type="scientific">Rotaria socialis</name>
    <dbReference type="NCBI Taxonomy" id="392032"/>
    <lineage>
        <taxon>Eukaryota</taxon>
        <taxon>Metazoa</taxon>
        <taxon>Spiralia</taxon>
        <taxon>Gnathifera</taxon>
        <taxon>Rotifera</taxon>
        <taxon>Eurotatoria</taxon>
        <taxon>Bdelloidea</taxon>
        <taxon>Philodinida</taxon>
        <taxon>Philodinidae</taxon>
        <taxon>Rotaria</taxon>
    </lineage>
</organism>
<gene>
    <name evidence="3" type="ORF">FME351_LOCUS306</name>
    <name evidence="4" type="ORF">TSG867_LOCUS3759</name>
</gene>
<evidence type="ECO:0000259" key="2">
    <source>
        <dbReference type="SMART" id="SM00731"/>
    </source>
</evidence>
<dbReference type="Gene3D" id="1.10.30.10">
    <property type="entry name" value="High mobility group box domain"/>
    <property type="match status" value="1"/>
</dbReference>
<evidence type="ECO:0000313" key="4">
    <source>
        <dbReference type="EMBL" id="CAF4261833.1"/>
    </source>
</evidence>
<dbReference type="Proteomes" id="UP000663869">
    <property type="component" value="Unassembled WGS sequence"/>
</dbReference>
<reference evidence="3" key="1">
    <citation type="submission" date="2021-02" db="EMBL/GenBank/DDBJ databases">
        <authorList>
            <person name="Nowell W R."/>
        </authorList>
    </citation>
    <scope>NUCLEOTIDE SEQUENCE</scope>
</reference>
<dbReference type="Pfam" id="PF10263">
    <property type="entry name" value="SprT-like"/>
    <property type="match status" value="1"/>
</dbReference>
<dbReference type="PANTHER" id="PTHR23099">
    <property type="entry name" value="TRANSCRIPTIONAL REGULATOR"/>
    <property type="match status" value="1"/>
</dbReference>
<name>A0A817T1Y7_9BILA</name>
<dbReference type="EMBL" id="CAJOBQ010000115">
    <property type="protein sequence ID" value="CAF4261833.1"/>
    <property type="molecule type" value="Genomic_DNA"/>
</dbReference>
<dbReference type="InterPro" id="IPR006640">
    <property type="entry name" value="SprT-like_domain"/>
</dbReference>
<dbReference type="SMART" id="SM00731">
    <property type="entry name" value="SprT"/>
    <property type="match status" value="1"/>
</dbReference>
<accession>A0A817T1Y7</accession>
<dbReference type="EMBL" id="CAJNYU010000007">
    <property type="protein sequence ID" value="CAF3310046.1"/>
    <property type="molecule type" value="Genomic_DNA"/>
</dbReference>
<protein>
    <recommendedName>
        <fullName evidence="2">SprT-like domain-containing protein</fullName>
    </recommendedName>
</protein>
<feature type="region of interest" description="Disordered" evidence="1">
    <location>
        <begin position="129"/>
        <end position="223"/>
    </location>
</feature>
<feature type="compositionally biased region" description="Basic and acidic residues" evidence="1">
    <location>
        <begin position="133"/>
        <end position="155"/>
    </location>
</feature>